<name>Q0CBU2_ASPTN</name>
<dbReference type="Pfam" id="PF00172">
    <property type="entry name" value="Zn_clus"/>
    <property type="match status" value="1"/>
</dbReference>
<sequence length="755" mass="85104">MEYDQENDLSNIPQPLAMSTPDSTLPRKLPIPRASRDPDSAVAVGQRVKRACAACKESKAKCSGAQPCHRCVGLDLVCEFNEGKRQFQARVLREAQSKVDAYERLLGRLMNTVDDDDRGLIMATLGVNDRNESPPAIPSPHSFAVGADYIEEDYNLNSRLRAFGFVGDISEVSWMKSLKQAIEATASTRSPKQPCVTKPAVMDSTSVSYFLDDHELLLQGSVALYDRPPRSVADRLLSLYFHAVHPSFPIVGKIPFLKQYALYYSTPDIQPPNRWLAILNLTFALGAKYTEMTSQASATDSESPTEYFSRAYSLGFSHLAVLDHPSLQQVQIEGLTAFFLMTIGHINRAWRICGLAIRSALAMGLNRRNESRETTNASKELRYRVWWSVYTVENTLSIMTGRPACVAEDFCTTPFPIPYDEDQFQGPIASRLLSHFRFRQGFMHDFAARKLRVSPLQVSPGQGFSSTDQAPHTTILHVPPSHSLYFFYFVDITQVMRRATDLLYAQRSLKRPWFRVQEAITGFATEADAWYRCLPDDFKFKAASSSRLFERQRWSLAFRFYSVQITISRPSLCRFDRQQAYNGSAWPDQTNGMNICVAAACDMLALLADIPDVLWLNRVSPWWCVLHYLMQSITVLLIELDSCLRFGPQPIAVLTSSLNKGMSWLRAMAQDDTAAQRAWNVCHELYCSISETRAGQLDSSLRDLSGMSPAEKNGVSSQGLVVDASLPDNAIVHPDLRTMYDEFIPHYLEQRFDQP</sequence>
<dbReference type="EMBL" id="CH476606">
    <property type="protein sequence ID" value="EAU30974.1"/>
    <property type="molecule type" value="Genomic_DNA"/>
</dbReference>
<dbReference type="eggNOG" id="ENOG502RZ6G">
    <property type="taxonomic scope" value="Eukaryota"/>
</dbReference>
<dbReference type="OrthoDB" id="5296287at2759"/>
<dbReference type="PROSITE" id="PS00463">
    <property type="entry name" value="ZN2_CY6_FUNGAL_1"/>
    <property type="match status" value="1"/>
</dbReference>
<keyword evidence="3" id="KW-0238">DNA-binding</keyword>
<evidence type="ECO:0000256" key="5">
    <source>
        <dbReference type="ARBA" id="ARBA00023242"/>
    </source>
</evidence>
<proteinExistence type="predicted"/>
<evidence type="ECO:0000313" key="9">
    <source>
        <dbReference type="Proteomes" id="UP000007963"/>
    </source>
</evidence>
<dbReference type="GO" id="GO:0008270">
    <property type="term" value="F:zinc ion binding"/>
    <property type="evidence" value="ECO:0007669"/>
    <property type="project" value="InterPro"/>
</dbReference>
<dbReference type="RefSeq" id="XP_001217428.1">
    <property type="nucleotide sequence ID" value="XM_001217427.1"/>
</dbReference>
<reference evidence="9" key="1">
    <citation type="submission" date="2005-09" db="EMBL/GenBank/DDBJ databases">
        <title>Annotation of the Aspergillus terreus NIH2624 genome.</title>
        <authorList>
            <person name="Birren B.W."/>
            <person name="Lander E.S."/>
            <person name="Galagan J.E."/>
            <person name="Nusbaum C."/>
            <person name="Devon K."/>
            <person name="Henn M."/>
            <person name="Ma L.-J."/>
            <person name="Jaffe D.B."/>
            <person name="Butler J."/>
            <person name="Alvarez P."/>
            <person name="Gnerre S."/>
            <person name="Grabherr M."/>
            <person name="Kleber M."/>
            <person name="Mauceli E.W."/>
            <person name="Brockman W."/>
            <person name="Rounsley S."/>
            <person name="Young S.K."/>
            <person name="LaButti K."/>
            <person name="Pushparaj V."/>
            <person name="DeCaprio D."/>
            <person name="Crawford M."/>
            <person name="Koehrsen M."/>
            <person name="Engels R."/>
            <person name="Montgomery P."/>
            <person name="Pearson M."/>
            <person name="Howarth C."/>
            <person name="Larson L."/>
            <person name="Luoma S."/>
            <person name="White J."/>
            <person name="Alvarado L."/>
            <person name="Kodira C.D."/>
            <person name="Zeng Q."/>
            <person name="Oleary S."/>
            <person name="Yandava C."/>
            <person name="Denning D.W."/>
            <person name="Nierman W.C."/>
            <person name="Milne T."/>
            <person name="Madden K."/>
        </authorList>
    </citation>
    <scope>NUCLEOTIDE SEQUENCE [LARGE SCALE GENOMIC DNA]</scope>
    <source>
        <strain evidence="9">NIH 2624 / FGSC A1156</strain>
    </source>
</reference>
<keyword evidence="1" id="KW-0479">Metal-binding</keyword>
<dbReference type="InterPro" id="IPR053230">
    <property type="entry name" value="Trans_reg_galc"/>
</dbReference>
<organism evidence="8 9">
    <name type="scientific">Aspergillus terreus (strain NIH 2624 / FGSC A1156)</name>
    <dbReference type="NCBI Taxonomy" id="341663"/>
    <lineage>
        <taxon>Eukaryota</taxon>
        <taxon>Fungi</taxon>
        <taxon>Dikarya</taxon>
        <taxon>Ascomycota</taxon>
        <taxon>Pezizomycotina</taxon>
        <taxon>Eurotiomycetes</taxon>
        <taxon>Eurotiomycetidae</taxon>
        <taxon>Eurotiales</taxon>
        <taxon>Aspergillaceae</taxon>
        <taxon>Aspergillus</taxon>
        <taxon>Aspergillus subgen. Circumdati</taxon>
    </lineage>
</organism>
<feature type="region of interest" description="Disordered" evidence="6">
    <location>
        <begin position="1"/>
        <end position="40"/>
    </location>
</feature>
<evidence type="ECO:0000256" key="4">
    <source>
        <dbReference type="ARBA" id="ARBA00023163"/>
    </source>
</evidence>
<dbReference type="OMA" id="HINRSWR"/>
<dbReference type="PROSITE" id="PS50048">
    <property type="entry name" value="ZN2_CY6_FUNGAL_2"/>
    <property type="match status" value="1"/>
</dbReference>
<feature type="domain" description="Zn(2)-C6 fungal-type" evidence="7">
    <location>
        <begin position="51"/>
        <end position="80"/>
    </location>
</feature>
<dbReference type="GO" id="GO:0009893">
    <property type="term" value="P:positive regulation of metabolic process"/>
    <property type="evidence" value="ECO:0007669"/>
    <property type="project" value="UniProtKB-ARBA"/>
</dbReference>
<dbReference type="GO" id="GO:0006351">
    <property type="term" value="P:DNA-templated transcription"/>
    <property type="evidence" value="ECO:0007669"/>
    <property type="project" value="InterPro"/>
</dbReference>
<dbReference type="GO" id="GO:0000981">
    <property type="term" value="F:DNA-binding transcription factor activity, RNA polymerase II-specific"/>
    <property type="evidence" value="ECO:0007669"/>
    <property type="project" value="InterPro"/>
</dbReference>
<dbReference type="GeneID" id="4323378"/>
<keyword evidence="5" id="KW-0539">Nucleus</keyword>
<gene>
    <name evidence="8" type="ORF">ATEG_08842</name>
</gene>
<dbReference type="PANTHER" id="PTHR47654:SF1">
    <property type="entry name" value="ZN(II)2CYS6 TRANSCRIPTION FACTOR (EUROFUNG)"/>
    <property type="match status" value="1"/>
</dbReference>
<dbReference type="SMART" id="SM00066">
    <property type="entry name" value="GAL4"/>
    <property type="match status" value="1"/>
</dbReference>
<dbReference type="InterPro" id="IPR007219">
    <property type="entry name" value="XnlR_reg_dom"/>
</dbReference>
<dbReference type="Gene3D" id="4.10.240.10">
    <property type="entry name" value="Zn(2)-C6 fungal-type DNA-binding domain"/>
    <property type="match status" value="1"/>
</dbReference>
<dbReference type="CDD" id="cd12148">
    <property type="entry name" value="fungal_TF_MHR"/>
    <property type="match status" value="1"/>
</dbReference>
<evidence type="ECO:0000256" key="3">
    <source>
        <dbReference type="ARBA" id="ARBA00023125"/>
    </source>
</evidence>
<protein>
    <recommendedName>
        <fullName evidence="7">Zn(2)-C6 fungal-type domain-containing protein</fullName>
    </recommendedName>
</protein>
<keyword evidence="2" id="KW-0805">Transcription regulation</keyword>
<evidence type="ECO:0000256" key="2">
    <source>
        <dbReference type="ARBA" id="ARBA00023015"/>
    </source>
</evidence>
<dbReference type="SUPFAM" id="SSF57701">
    <property type="entry name" value="Zn2/Cys6 DNA-binding domain"/>
    <property type="match status" value="1"/>
</dbReference>
<dbReference type="InterPro" id="IPR001138">
    <property type="entry name" value="Zn2Cys6_DnaBD"/>
</dbReference>
<dbReference type="HOGENOM" id="CLU_011910_0_0_1"/>
<accession>Q0CBU2</accession>
<dbReference type="CDD" id="cd00067">
    <property type="entry name" value="GAL4"/>
    <property type="match status" value="1"/>
</dbReference>
<evidence type="ECO:0000256" key="1">
    <source>
        <dbReference type="ARBA" id="ARBA00022723"/>
    </source>
</evidence>
<dbReference type="AlphaFoldDB" id="Q0CBU2"/>
<dbReference type="SMART" id="SM00906">
    <property type="entry name" value="Fungal_trans"/>
    <property type="match status" value="1"/>
</dbReference>
<dbReference type="GO" id="GO:0003677">
    <property type="term" value="F:DNA binding"/>
    <property type="evidence" value="ECO:0007669"/>
    <property type="project" value="UniProtKB-KW"/>
</dbReference>
<dbReference type="InterPro" id="IPR036864">
    <property type="entry name" value="Zn2-C6_fun-type_DNA-bd_sf"/>
</dbReference>
<dbReference type="PANTHER" id="PTHR47654">
    <property type="entry name" value="ZN(II)2CYS6 TRANSCRIPTION FACTOR (EUROFUNG)-RELATED"/>
    <property type="match status" value="1"/>
</dbReference>
<evidence type="ECO:0000256" key="6">
    <source>
        <dbReference type="SAM" id="MobiDB-lite"/>
    </source>
</evidence>
<keyword evidence="4" id="KW-0804">Transcription</keyword>
<dbReference type="Proteomes" id="UP000007963">
    <property type="component" value="Unassembled WGS sequence"/>
</dbReference>
<evidence type="ECO:0000259" key="7">
    <source>
        <dbReference type="PROSITE" id="PS50048"/>
    </source>
</evidence>
<dbReference type="VEuPathDB" id="FungiDB:ATEG_08842"/>
<evidence type="ECO:0000313" key="8">
    <source>
        <dbReference type="EMBL" id="EAU30974.1"/>
    </source>
</evidence>
<dbReference type="Pfam" id="PF04082">
    <property type="entry name" value="Fungal_trans"/>
    <property type="match status" value="1"/>
</dbReference>